<name>A0ABV4SLQ2_9ACTN</name>
<feature type="region of interest" description="Disordered" evidence="2">
    <location>
        <begin position="93"/>
        <end position="114"/>
    </location>
</feature>
<dbReference type="InterPro" id="IPR036423">
    <property type="entry name" value="SOD-like_Cu/Zn_dom_sf"/>
</dbReference>
<reference evidence="3 4" key="1">
    <citation type="submission" date="2024-08" db="EMBL/GenBank/DDBJ databases">
        <title>Genome sequence of Streptomyces aureus CACIA-1.46HGO.</title>
        <authorList>
            <person name="Evangelista-Martinez Z."/>
        </authorList>
    </citation>
    <scope>NUCLEOTIDE SEQUENCE [LARGE SCALE GENOMIC DNA]</scope>
    <source>
        <strain evidence="3 4">CACIA-1.46HGO</strain>
    </source>
</reference>
<dbReference type="RefSeq" id="WP_372563424.1">
    <property type="nucleotide sequence ID" value="NZ_JBGOSP010000008.1"/>
</dbReference>
<comment type="caution">
    <text evidence="3">The sequence shown here is derived from an EMBL/GenBank/DDBJ whole genome shotgun (WGS) entry which is preliminary data.</text>
</comment>
<organism evidence="3 4">
    <name type="scientific">Streptomyces aureus</name>
    <dbReference type="NCBI Taxonomy" id="193461"/>
    <lineage>
        <taxon>Bacteria</taxon>
        <taxon>Bacillati</taxon>
        <taxon>Actinomycetota</taxon>
        <taxon>Actinomycetes</taxon>
        <taxon>Kitasatosporales</taxon>
        <taxon>Streptomycetaceae</taxon>
        <taxon>Streptomyces</taxon>
    </lineage>
</organism>
<evidence type="ECO:0000313" key="4">
    <source>
        <dbReference type="Proteomes" id="UP001571476"/>
    </source>
</evidence>
<keyword evidence="4" id="KW-1185">Reference proteome</keyword>
<dbReference type="SUPFAM" id="SSF49329">
    <property type="entry name" value="Cu,Zn superoxide dismutase-like"/>
    <property type="match status" value="1"/>
</dbReference>
<evidence type="ECO:0000256" key="1">
    <source>
        <dbReference type="ARBA" id="ARBA00010457"/>
    </source>
</evidence>
<accession>A0ABV4SLQ2</accession>
<dbReference type="Proteomes" id="UP001571476">
    <property type="component" value="Unassembled WGS sequence"/>
</dbReference>
<proteinExistence type="inferred from homology"/>
<evidence type="ECO:0000256" key="2">
    <source>
        <dbReference type="SAM" id="MobiDB-lite"/>
    </source>
</evidence>
<protein>
    <submittedName>
        <fullName evidence="3">Superoxide dismutase family protein</fullName>
    </submittedName>
</protein>
<gene>
    <name evidence="3" type="ORF">ACEG43_18685</name>
</gene>
<dbReference type="Gene3D" id="2.60.40.200">
    <property type="entry name" value="Superoxide dismutase, copper/zinc binding domain"/>
    <property type="match status" value="1"/>
</dbReference>
<dbReference type="EMBL" id="JBGOSP010000008">
    <property type="protein sequence ID" value="MFA3838171.1"/>
    <property type="molecule type" value="Genomic_DNA"/>
</dbReference>
<comment type="similarity">
    <text evidence="1">Belongs to the Cu-Zn superoxide dismutase family.</text>
</comment>
<sequence length="199" mass="20094">MAGGGAEGGGSAGSATVDPGGYGAREAARFSPLNAFVASRALTYDMNLVPAGARIEVVQRGGHGRVSVRVEGLAAGRAYGAPVHQGECGGDPAAAGGHYQHREDPVQSSMDPACANPESEAWLGFTTDAHGAGAASARQSRELRSGEARSVVLHGMPGGAGARIACFTVPFEPAAVESMPFGRVPVAPVPVKSPVHRGR</sequence>
<evidence type="ECO:0000313" key="3">
    <source>
        <dbReference type="EMBL" id="MFA3838171.1"/>
    </source>
</evidence>